<proteinExistence type="predicted"/>
<gene>
    <name evidence="3" type="ORF">HNR05_003250</name>
</gene>
<evidence type="ECO:0000259" key="2">
    <source>
        <dbReference type="Pfam" id="PF05065"/>
    </source>
</evidence>
<dbReference type="NCBIfam" id="TIGR01554">
    <property type="entry name" value="major_cap_HK97"/>
    <property type="match status" value="1"/>
</dbReference>
<dbReference type="InterPro" id="IPR024455">
    <property type="entry name" value="Phage_capsid"/>
</dbReference>
<comment type="caution">
    <text evidence="3">The sequence shown here is derived from an EMBL/GenBank/DDBJ whole genome shotgun (WGS) entry which is preliminary data.</text>
</comment>
<feature type="domain" description="Phage capsid-like C-terminal" evidence="2">
    <location>
        <begin position="19"/>
        <end position="277"/>
    </location>
</feature>
<keyword evidence="4" id="KW-1185">Reference proteome</keyword>
<sequence>MANSSTLKTFLGTTEAGPLIIKPLERDSLALNVSTPIYTEAGTFRFPRITSDPSAAWTAENAEITVSEAAGDEVVVIPRKLAGLAVISNELAADTSPAAQDVIGRGLSRDIARKIDAAFFGTKPANTTLQPGGLEYLAAAVTAIAADPAAGLDAYIDALAAAEDFGVSLSAFVVNPATASALAKLKTGTGSSLPLFGTGATNGIERNILGVPLLVSPSVVAGTAWGIPKDRVFSVIRNDVSVVVDKSAYFSTDQTGVRAVLRAAFGFVQPEAIIKIKAAA</sequence>
<dbReference type="AlphaFoldDB" id="A0A7Z0EGY7"/>
<dbReference type="Proteomes" id="UP000537260">
    <property type="component" value="Unassembled WGS sequence"/>
</dbReference>
<dbReference type="EMBL" id="JACCFM010000001">
    <property type="protein sequence ID" value="NYJ21459.1"/>
    <property type="molecule type" value="Genomic_DNA"/>
</dbReference>
<dbReference type="Gene3D" id="3.30.2320.10">
    <property type="entry name" value="hypothetical protein PF0899 domain"/>
    <property type="match status" value="1"/>
</dbReference>
<protein>
    <submittedName>
        <fullName evidence="3">HK97 family phage major capsid protein</fullName>
    </submittedName>
</protein>
<evidence type="ECO:0000313" key="4">
    <source>
        <dbReference type="Proteomes" id="UP000537260"/>
    </source>
</evidence>
<dbReference type="RefSeq" id="WP_179580053.1">
    <property type="nucleotide sequence ID" value="NZ_JACCFM010000001.1"/>
</dbReference>
<evidence type="ECO:0000313" key="3">
    <source>
        <dbReference type="EMBL" id="NYJ21459.1"/>
    </source>
</evidence>
<comment type="subcellular location">
    <subcellularLocation>
        <location evidence="1">Virion</location>
    </subcellularLocation>
</comment>
<evidence type="ECO:0000256" key="1">
    <source>
        <dbReference type="ARBA" id="ARBA00004328"/>
    </source>
</evidence>
<dbReference type="Pfam" id="PF05065">
    <property type="entry name" value="Phage_capsid"/>
    <property type="match status" value="1"/>
</dbReference>
<dbReference type="InterPro" id="IPR054612">
    <property type="entry name" value="Phage_capsid-like_C"/>
</dbReference>
<organism evidence="3 4">
    <name type="scientific">Glaciibacter psychrotolerans</name>
    <dbReference type="NCBI Taxonomy" id="670054"/>
    <lineage>
        <taxon>Bacteria</taxon>
        <taxon>Bacillati</taxon>
        <taxon>Actinomycetota</taxon>
        <taxon>Actinomycetes</taxon>
        <taxon>Micrococcales</taxon>
        <taxon>Microbacteriaceae</taxon>
        <taxon>Glaciibacter</taxon>
    </lineage>
</organism>
<dbReference type="Gene3D" id="3.30.2400.10">
    <property type="entry name" value="Major capsid protein gp5"/>
    <property type="match status" value="1"/>
</dbReference>
<dbReference type="SUPFAM" id="SSF56563">
    <property type="entry name" value="Major capsid protein gp5"/>
    <property type="match status" value="1"/>
</dbReference>
<reference evidence="3 4" key="1">
    <citation type="submission" date="2020-07" db="EMBL/GenBank/DDBJ databases">
        <title>Sequencing the genomes of 1000 actinobacteria strains.</title>
        <authorList>
            <person name="Klenk H.-P."/>
        </authorList>
    </citation>
    <scope>NUCLEOTIDE SEQUENCE [LARGE SCALE GENOMIC DNA]</scope>
    <source>
        <strain evidence="3 4">LI1</strain>
    </source>
</reference>
<accession>A0A7Z0EGY7</accession>
<name>A0A7Z0EGY7_9MICO</name>